<reference evidence="1 2" key="1">
    <citation type="journal article" date="2018" name="PLoS Genet.">
        <title>Population sequencing reveals clonal diversity and ancestral inbreeding in the grapevine cultivar Chardonnay.</title>
        <authorList>
            <person name="Roach M.J."/>
            <person name="Johnson D.L."/>
            <person name="Bohlmann J."/>
            <person name="van Vuuren H.J."/>
            <person name="Jones S.J."/>
            <person name="Pretorius I.S."/>
            <person name="Schmidt S.A."/>
            <person name="Borneman A.R."/>
        </authorList>
    </citation>
    <scope>NUCLEOTIDE SEQUENCE [LARGE SCALE GENOMIC DNA]</scope>
    <source>
        <strain evidence="2">cv. Chardonnay</strain>
        <tissue evidence="1">Leaf</tissue>
    </source>
</reference>
<accession>A0A438JIM4</accession>
<dbReference type="EMBL" id="QGNW01000040">
    <property type="protein sequence ID" value="RVX08790.1"/>
    <property type="molecule type" value="Genomic_DNA"/>
</dbReference>
<name>A0A438JIM4_VITVI</name>
<proteinExistence type="predicted"/>
<comment type="caution">
    <text evidence="1">The sequence shown here is derived from an EMBL/GenBank/DDBJ whole genome shotgun (WGS) entry which is preliminary data.</text>
</comment>
<gene>
    <name evidence="1" type="ORF">CK203_011046</name>
</gene>
<evidence type="ECO:0000313" key="1">
    <source>
        <dbReference type="EMBL" id="RVX08790.1"/>
    </source>
</evidence>
<evidence type="ECO:0000313" key="2">
    <source>
        <dbReference type="Proteomes" id="UP000288805"/>
    </source>
</evidence>
<protein>
    <submittedName>
        <fullName evidence="1">Uncharacterized protein</fullName>
    </submittedName>
</protein>
<dbReference type="Proteomes" id="UP000288805">
    <property type="component" value="Unassembled WGS sequence"/>
</dbReference>
<organism evidence="1 2">
    <name type="scientific">Vitis vinifera</name>
    <name type="common">Grape</name>
    <dbReference type="NCBI Taxonomy" id="29760"/>
    <lineage>
        <taxon>Eukaryota</taxon>
        <taxon>Viridiplantae</taxon>
        <taxon>Streptophyta</taxon>
        <taxon>Embryophyta</taxon>
        <taxon>Tracheophyta</taxon>
        <taxon>Spermatophyta</taxon>
        <taxon>Magnoliopsida</taxon>
        <taxon>eudicotyledons</taxon>
        <taxon>Gunneridae</taxon>
        <taxon>Pentapetalae</taxon>
        <taxon>rosids</taxon>
        <taxon>Vitales</taxon>
        <taxon>Vitaceae</taxon>
        <taxon>Viteae</taxon>
        <taxon>Vitis</taxon>
    </lineage>
</organism>
<sequence>MFGNVSMRKEALNQLGFWDAKEREGALSLVEAVARKTKREIKEGVVGAFKTLLSKEGDWRPSIDAMPFEILDDQEARKLEEIFTEEEVFGALSKLNGDKAPCPDSFSMA</sequence>
<dbReference type="AlphaFoldDB" id="A0A438JIM4"/>